<feature type="compositionally biased region" description="Low complexity" evidence="1">
    <location>
        <begin position="930"/>
        <end position="939"/>
    </location>
</feature>
<proteinExistence type="predicted"/>
<feature type="region of interest" description="Disordered" evidence="1">
    <location>
        <begin position="528"/>
        <end position="553"/>
    </location>
</feature>
<feature type="compositionally biased region" description="Polar residues" evidence="1">
    <location>
        <begin position="182"/>
        <end position="191"/>
    </location>
</feature>
<dbReference type="Proteomes" id="UP001153069">
    <property type="component" value="Unassembled WGS sequence"/>
</dbReference>
<gene>
    <name evidence="2" type="ORF">SEMRO_234_G094560.1</name>
</gene>
<feature type="compositionally biased region" description="Basic and acidic residues" evidence="1">
    <location>
        <begin position="1190"/>
        <end position="1223"/>
    </location>
</feature>
<feature type="compositionally biased region" description="Polar residues" evidence="1">
    <location>
        <begin position="1296"/>
        <end position="1308"/>
    </location>
</feature>
<feature type="compositionally biased region" description="Basic and acidic residues" evidence="1">
    <location>
        <begin position="1102"/>
        <end position="1111"/>
    </location>
</feature>
<feature type="compositionally biased region" description="Polar residues" evidence="1">
    <location>
        <begin position="1259"/>
        <end position="1288"/>
    </location>
</feature>
<evidence type="ECO:0000313" key="2">
    <source>
        <dbReference type="EMBL" id="CAB9505537.1"/>
    </source>
</evidence>
<dbReference type="EMBL" id="CAICTM010000233">
    <property type="protein sequence ID" value="CAB9505537.1"/>
    <property type="molecule type" value="Genomic_DNA"/>
</dbReference>
<feature type="compositionally biased region" description="Basic and acidic residues" evidence="1">
    <location>
        <begin position="888"/>
        <end position="900"/>
    </location>
</feature>
<feature type="region of interest" description="Disordered" evidence="1">
    <location>
        <begin position="1"/>
        <end position="37"/>
    </location>
</feature>
<feature type="compositionally biased region" description="Polar residues" evidence="1">
    <location>
        <begin position="218"/>
        <end position="243"/>
    </location>
</feature>
<feature type="region of interest" description="Disordered" evidence="1">
    <location>
        <begin position="625"/>
        <end position="689"/>
    </location>
</feature>
<feature type="compositionally biased region" description="Acidic residues" evidence="1">
    <location>
        <begin position="913"/>
        <end position="923"/>
    </location>
</feature>
<reference evidence="2" key="1">
    <citation type="submission" date="2020-06" db="EMBL/GenBank/DDBJ databases">
        <authorList>
            <consortium name="Plant Systems Biology data submission"/>
        </authorList>
    </citation>
    <scope>NUCLEOTIDE SEQUENCE</scope>
    <source>
        <strain evidence="2">D6</strain>
    </source>
</reference>
<organism evidence="2 3">
    <name type="scientific">Seminavis robusta</name>
    <dbReference type="NCBI Taxonomy" id="568900"/>
    <lineage>
        <taxon>Eukaryota</taxon>
        <taxon>Sar</taxon>
        <taxon>Stramenopiles</taxon>
        <taxon>Ochrophyta</taxon>
        <taxon>Bacillariophyta</taxon>
        <taxon>Bacillariophyceae</taxon>
        <taxon>Bacillariophycidae</taxon>
        <taxon>Naviculales</taxon>
        <taxon>Naviculaceae</taxon>
        <taxon>Seminavis</taxon>
    </lineage>
</organism>
<feature type="compositionally biased region" description="Acidic residues" evidence="1">
    <location>
        <begin position="427"/>
        <end position="441"/>
    </location>
</feature>
<evidence type="ECO:0000256" key="1">
    <source>
        <dbReference type="SAM" id="MobiDB-lite"/>
    </source>
</evidence>
<accession>A0A9N8DMU2</accession>
<feature type="compositionally biased region" description="Polar residues" evidence="1">
    <location>
        <begin position="355"/>
        <end position="370"/>
    </location>
</feature>
<feature type="compositionally biased region" description="Low complexity" evidence="1">
    <location>
        <begin position="127"/>
        <end position="140"/>
    </location>
</feature>
<evidence type="ECO:0000313" key="3">
    <source>
        <dbReference type="Proteomes" id="UP001153069"/>
    </source>
</evidence>
<feature type="compositionally biased region" description="Acidic residues" evidence="1">
    <location>
        <begin position="940"/>
        <end position="951"/>
    </location>
</feature>
<feature type="compositionally biased region" description="Acidic residues" evidence="1">
    <location>
        <begin position="1039"/>
        <end position="1050"/>
    </location>
</feature>
<feature type="compositionally biased region" description="Acidic residues" evidence="1">
    <location>
        <begin position="286"/>
        <end position="295"/>
    </location>
</feature>
<feature type="compositionally biased region" description="Polar residues" evidence="1">
    <location>
        <begin position="28"/>
        <end position="37"/>
    </location>
</feature>
<feature type="compositionally biased region" description="Polar residues" evidence="1">
    <location>
        <begin position="315"/>
        <end position="333"/>
    </location>
</feature>
<feature type="compositionally biased region" description="Basic and acidic residues" evidence="1">
    <location>
        <begin position="532"/>
        <end position="541"/>
    </location>
</feature>
<feature type="compositionally biased region" description="Polar residues" evidence="1">
    <location>
        <begin position="1138"/>
        <end position="1161"/>
    </location>
</feature>
<feature type="region of interest" description="Disordered" evidence="1">
    <location>
        <begin position="127"/>
        <end position="451"/>
    </location>
</feature>
<feature type="region of interest" description="Disordered" evidence="1">
    <location>
        <begin position="872"/>
        <end position="1335"/>
    </location>
</feature>
<sequence>MSHQEDIVPDAALSAPTTSVPTADAVPSGNTPMKSRNPNDPLRWFICLIDNRNRTKILKFHPQESLGNITKKIAKKFGVEDQLDEEHALLYLISGGGDKGLHLIDEVEEVEFDEKVALDPTGNYIRDQQQQTESTQDSGEVSILEAPVDASPQRTKSSTKRGFRSRQSARASWDSDEDESCATGSSVPTTKITRKKQSTGKNRNESRSRGKGSARAYQRTSSNTPTKHSTTKIHTNWDSTRSGHSSEEESTDYDYEPPGRKRRHQSKTNRHQSKRIAGQSKPLTVDSDDSMDDETVPARITRSKRRQSTHRKQCTRQAPTSEESGNHQPQQRRPTGAYDKSSSKKKPAAPDDSSRPITITRRTADTTSDAETVRSIRSSTRRSPRRSRQTTTQYDGEVTVITKRVATRKNSPKRAPNVSRQLSDGGPVDDDENDDDDDVVETEPPPCTEDPYPVGSFHFIYDECFGYSFPVQVIKPPKSEKIRAKKNERCIAWIGYHYSIEVVPVARLEEFTDEREYAWRTVTEPALKQQARQREAAEKKNPSPPKARAKEDKMEDVQVGSRCFVNTPDGDYPATVTKLCPKATDKCIITFVGYSKAPKRVLKADLLKATDTREMIYEVRQKYSEKQNELEAKRRRKRGGVAEQEPPAKRPMRGSPTATSKLGTKRNNKKDSDDSSVADGVDTETRLYGPATSVENLPTVFMTRLVPNGTLQRQRNRLIYFARDDERPLCIAEKFQIPVGKIMYDNRRVWPQLKTSSRLKKNTPVVLPRMWNGRDVFLCKIGRTNNRQASSGRDERMATPISKTKKRKASNGRDERVGTPISTTKKRNASRGNSMAATSAASPRANKSTESPRRFGKASMVLEVDGADSALDGQELSLVNSSSSTTDEDTKKDEGDKNLQDEVASSAGGSTTTDDDEKEDDDDQNTHPDAASTTGGSTTTEDDEKEVDGDQDLQPGTGGIATTEDEKEVDGDQVVQPVVASTTGGIATADDDEKEDKGDQVVQPVVASTTGGIATADDNEKEDQDLQPFVSTTDGIATADDDEKEVDGDQDLQPVVASTTNGIATADDDEKEDECDQDFQPRGPSAISGGSTMSDDDDDNNNNEKSHHENESLSDDPNNTNEPAQDDTSADVPGDNTGARSEGSTTACGSNKSGCDPNDTTKPAKDDTGAIVTGETSAIVTGDNRIASQEQDKDQDEEKTSAVDPGDKMSADQEREEDHKDVVSHVTSSSSDTEHENDSRKKHSNSGQQNRDGDETISDNRPVNSGDGTTRSNSPVNSGDGGEQTQQGHPDDGSDNVPSKGSQNSTGSDWERLDRTSVLGDFDDDAFLPTTQDVS</sequence>
<feature type="compositionally biased region" description="Basic residues" evidence="1">
    <location>
        <begin position="260"/>
        <end position="274"/>
    </location>
</feature>
<comment type="caution">
    <text evidence="2">The sequence shown here is derived from an EMBL/GenBank/DDBJ whole genome shotgun (WGS) entry which is preliminary data.</text>
</comment>
<protein>
    <submittedName>
        <fullName evidence="2">Uncharacterized protein</fullName>
    </submittedName>
</protein>
<keyword evidence="3" id="KW-1185">Reference proteome</keyword>
<feature type="compositionally biased region" description="Acidic residues" evidence="1">
    <location>
        <begin position="1066"/>
        <end position="1077"/>
    </location>
</feature>
<name>A0A9N8DMU2_9STRA</name>
<feature type="region of interest" description="Disordered" evidence="1">
    <location>
        <begin position="786"/>
        <end position="855"/>
    </location>
</feature>
<feature type="compositionally biased region" description="Basic residues" evidence="1">
    <location>
        <begin position="301"/>
        <end position="314"/>
    </location>
</feature>
<feature type="compositionally biased region" description="Polar residues" evidence="1">
    <location>
        <begin position="830"/>
        <end position="849"/>
    </location>
</feature>
<feature type="compositionally biased region" description="Basic residues" evidence="1">
    <location>
        <begin position="379"/>
        <end position="388"/>
    </location>
</feature>